<feature type="signal peptide" evidence="1">
    <location>
        <begin position="1"/>
        <end position="25"/>
    </location>
</feature>
<evidence type="ECO:0000256" key="1">
    <source>
        <dbReference type="SAM" id="SignalP"/>
    </source>
</evidence>
<evidence type="ECO:0000313" key="5">
    <source>
        <dbReference type="Proteomes" id="UP000198816"/>
    </source>
</evidence>
<dbReference type="NCBIfam" id="TIGR04456">
    <property type="entry name" value="LruC_dom"/>
    <property type="match status" value="1"/>
</dbReference>
<feature type="domain" description="DUF4114" evidence="2">
    <location>
        <begin position="149"/>
        <end position="237"/>
    </location>
</feature>
<accession>A0A1H2UD37</accession>
<evidence type="ECO:0000259" key="3">
    <source>
        <dbReference type="Pfam" id="PF16130"/>
    </source>
</evidence>
<keyword evidence="5" id="KW-1185">Reference proteome</keyword>
<dbReference type="Proteomes" id="UP000198816">
    <property type="component" value="Unassembled WGS sequence"/>
</dbReference>
<dbReference type="STRING" id="1058.SAMN05421783_10566"/>
<dbReference type="Pfam" id="PF16130">
    <property type="entry name" value="DUF4842"/>
    <property type="match status" value="1"/>
</dbReference>
<dbReference type="Pfam" id="PF13448">
    <property type="entry name" value="DUF4114"/>
    <property type="match status" value="1"/>
</dbReference>
<dbReference type="RefSeq" id="WP_093029622.1">
    <property type="nucleotide sequence ID" value="NZ_FNNZ01000005.1"/>
</dbReference>
<gene>
    <name evidence="4" type="ORF">SAMN05421783_10566</name>
</gene>
<feature type="domain" description="DUF4842" evidence="3">
    <location>
        <begin position="322"/>
        <end position="530"/>
    </location>
</feature>
<evidence type="ECO:0000259" key="2">
    <source>
        <dbReference type="Pfam" id="PF13448"/>
    </source>
</evidence>
<dbReference type="InterPro" id="IPR025193">
    <property type="entry name" value="DUF4114"/>
</dbReference>
<feature type="chain" id="PRO_5011702132" evidence="1">
    <location>
        <begin position="26"/>
        <end position="542"/>
    </location>
</feature>
<dbReference type="AlphaFoldDB" id="A0A1H2UD37"/>
<protein>
    <submittedName>
        <fullName evidence="4">LruC domain-containing protein</fullName>
    </submittedName>
</protein>
<organism evidence="4 5">
    <name type="scientific">Thiocapsa roseopersicina</name>
    <dbReference type="NCBI Taxonomy" id="1058"/>
    <lineage>
        <taxon>Bacteria</taxon>
        <taxon>Pseudomonadati</taxon>
        <taxon>Pseudomonadota</taxon>
        <taxon>Gammaproteobacteria</taxon>
        <taxon>Chromatiales</taxon>
        <taxon>Chromatiaceae</taxon>
        <taxon>Thiocapsa</taxon>
    </lineage>
</organism>
<evidence type="ECO:0000313" key="4">
    <source>
        <dbReference type="EMBL" id="SDW54123.1"/>
    </source>
</evidence>
<dbReference type="EMBL" id="FNNZ01000005">
    <property type="protein sequence ID" value="SDW54123.1"/>
    <property type="molecule type" value="Genomic_DNA"/>
</dbReference>
<sequence>MHVRHPLLTSLAAIALGAAAQPGLAVTWSHVGGYDTNGVPKTLVDFSKRIPPDLLNEIHTRLPESRDIRKNDPKLITDDLGANITLLEDAEITVAFVYEGAGYRNSLGYFTFDPANTPTSASALNPKVMFPNFSLPLLKFGDAVELGKFKAGTAVGFTVVADGWKGSGVNPNQPASMIFHTLKALNPEPPGANNLNAHTVLLSKPEDELLVLGFEDMNRTWSNSDHDFNDALIAIKVTPFSAVDRSQVQSLTKEVKDTDGDGISDDLDAFPLDPKRAARRFYPSATGFGYLAFEDNWPSKGDFDMNDVVMAYRIIETLNAQNEVTDLKLTYEITARGGTAQTGFGIHLPGIERSLIDTATTKLAIGDRAPVALPAESGQREAVFILAPKLPDLAKTGERWPCSFFNTIDNCTRRPPVQLTAEIHFSKPVSTSRLGAAPYNPFIYRSQRGREIHLVDRPPTDKADPKLFGTGDDASNPAEGRFYRTADNLPWALDVPEDWKYPAEWNDVADAYPDFATWAESGGRATENWYLGNTNEGLLFQP</sequence>
<reference evidence="5" key="1">
    <citation type="submission" date="2016-10" db="EMBL/GenBank/DDBJ databases">
        <authorList>
            <person name="Varghese N."/>
            <person name="Submissions S."/>
        </authorList>
    </citation>
    <scope>NUCLEOTIDE SEQUENCE [LARGE SCALE GENOMIC DNA]</scope>
    <source>
        <strain evidence="5">DSM 217</strain>
    </source>
</reference>
<dbReference type="InterPro" id="IPR031025">
    <property type="entry name" value="LruC_dom"/>
</dbReference>
<name>A0A1H2UD37_THIRO</name>
<dbReference type="InterPro" id="IPR032295">
    <property type="entry name" value="DUF4842"/>
</dbReference>
<proteinExistence type="predicted"/>
<dbReference type="OrthoDB" id="1204817at2"/>
<keyword evidence="1" id="KW-0732">Signal</keyword>